<dbReference type="Gene3D" id="3.90.1420.10">
    <property type="entry name" value="Rubisco LSMT, substrate-binding domain"/>
    <property type="match status" value="1"/>
</dbReference>
<gene>
    <name evidence="5" type="ORF">TorRG33x02_127950</name>
</gene>
<dbReference type="OrthoDB" id="441812at2759"/>
<dbReference type="SUPFAM" id="SSF81822">
    <property type="entry name" value="RuBisCo LSMT C-terminal, substrate-binding domain"/>
    <property type="match status" value="1"/>
</dbReference>
<keyword evidence="3" id="KW-0949">S-adenosyl-L-methionine</keyword>
<organism evidence="5 6">
    <name type="scientific">Trema orientale</name>
    <name type="common">Charcoal tree</name>
    <name type="synonym">Celtis orientalis</name>
    <dbReference type="NCBI Taxonomy" id="63057"/>
    <lineage>
        <taxon>Eukaryota</taxon>
        <taxon>Viridiplantae</taxon>
        <taxon>Streptophyta</taxon>
        <taxon>Embryophyta</taxon>
        <taxon>Tracheophyta</taxon>
        <taxon>Spermatophyta</taxon>
        <taxon>Magnoliopsida</taxon>
        <taxon>eudicotyledons</taxon>
        <taxon>Gunneridae</taxon>
        <taxon>Pentapetalae</taxon>
        <taxon>rosids</taxon>
        <taxon>fabids</taxon>
        <taxon>Rosales</taxon>
        <taxon>Cannabaceae</taxon>
        <taxon>Trema</taxon>
    </lineage>
</organism>
<evidence type="ECO:0000256" key="3">
    <source>
        <dbReference type="ARBA" id="ARBA00022691"/>
    </source>
</evidence>
<feature type="domain" description="SET" evidence="4">
    <location>
        <begin position="57"/>
        <end position="268"/>
    </location>
</feature>
<dbReference type="Gene3D" id="3.90.1410.10">
    <property type="entry name" value="set domain protein methyltransferase, domain 1"/>
    <property type="match status" value="1"/>
</dbReference>
<protein>
    <submittedName>
        <fullName evidence="5">N-lysine methyltransferase SETD</fullName>
    </submittedName>
</protein>
<dbReference type="PROSITE" id="PS50280">
    <property type="entry name" value="SET"/>
    <property type="match status" value="1"/>
</dbReference>
<dbReference type="AlphaFoldDB" id="A0A2P5F149"/>
<dbReference type="PANTHER" id="PTHR13271:SF134">
    <property type="entry name" value="OS01G0976450 PROTEIN"/>
    <property type="match status" value="1"/>
</dbReference>
<keyword evidence="2 5" id="KW-0808">Transferase</keyword>
<dbReference type="EMBL" id="JXTC01000074">
    <property type="protein sequence ID" value="PON91512.1"/>
    <property type="molecule type" value="Genomic_DNA"/>
</dbReference>
<evidence type="ECO:0000313" key="6">
    <source>
        <dbReference type="Proteomes" id="UP000237000"/>
    </source>
</evidence>
<dbReference type="InterPro" id="IPR050600">
    <property type="entry name" value="SETD3_SETD6_MTase"/>
</dbReference>
<evidence type="ECO:0000313" key="5">
    <source>
        <dbReference type="EMBL" id="PON91512.1"/>
    </source>
</evidence>
<dbReference type="Proteomes" id="UP000237000">
    <property type="component" value="Unassembled WGS sequence"/>
</dbReference>
<evidence type="ECO:0000256" key="1">
    <source>
        <dbReference type="ARBA" id="ARBA00022603"/>
    </source>
</evidence>
<dbReference type="GO" id="GO:0016279">
    <property type="term" value="F:protein-lysine N-methyltransferase activity"/>
    <property type="evidence" value="ECO:0007669"/>
    <property type="project" value="TreeGrafter"/>
</dbReference>
<proteinExistence type="predicted"/>
<dbReference type="GO" id="GO:0032259">
    <property type="term" value="P:methylation"/>
    <property type="evidence" value="ECO:0007669"/>
    <property type="project" value="UniProtKB-KW"/>
</dbReference>
<dbReference type="FunFam" id="3.90.1410.10:FF:000005">
    <property type="entry name" value="Ribulose-1,5 bisphosphate carboxylase/oxygenase large subunit N-methyltransferase, chloroplastic"/>
    <property type="match status" value="1"/>
</dbReference>
<dbReference type="FunCoup" id="A0A2P5F149">
    <property type="interactions" value="284"/>
</dbReference>
<comment type="caution">
    <text evidence="5">The sequence shown here is derived from an EMBL/GenBank/DDBJ whole genome shotgun (WGS) entry which is preliminary data.</text>
</comment>
<dbReference type="InterPro" id="IPR015353">
    <property type="entry name" value="Rubisco_LSMT_subst-bd"/>
</dbReference>
<dbReference type="STRING" id="63057.A0A2P5F149"/>
<dbReference type="InterPro" id="IPR036464">
    <property type="entry name" value="Rubisco_LSMT_subst-bd_sf"/>
</dbReference>
<sequence>MLVVARVTNVWRFRLPLPHLKLHFSSLSQPKLSFQLPYTLDKENHDFLPWLERKAGAQVSSLLSIGKSSYGRALFASKTIRAGDCILRVPYHVQLAPDNLPLEIRALLTNEIGHVAKLASVVILEMKLGEDSDWAPYISRLPQLKEMHSTIFWSENELEMIRQSSLYQETINKQSLVEKEFFSIRQAVERFPEISERITYKDFMHAYALVSSRAWGSTRGESLIPFADFLNHDGNSRAVVLNDDDKLLSEVIADRDYIPGDQVLIRYGKFSNATLSLDFGFTVPFNIHDEVHIQFNIPHHDPLRRMKLEILQRHHVATNKDVLGFISFTDSFTIKEVRSTSEKGKGIPQSLRAFARVLCANSPQELNDLAIEAEQTDGRLARRPLRNISREIEAHQILIARTNQLIEEYEASIKSLVPGNSPLVSETLALRRQMAHELLNGELRVLKSASAWLKNYCTTLTTIGSHL</sequence>
<evidence type="ECO:0000259" key="4">
    <source>
        <dbReference type="PROSITE" id="PS50280"/>
    </source>
</evidence>
<dbReference type="InParanoid" id="A0A2P5F149"/>
<evidence type="ECO:0000256" key="2">
    <source>
        <dbReference type="ARBA" id="ARBA00022679"/>
    </source>
</evidence>
<reference evidence="6" key="1">
    <citation type="submission" date="2016-06" db="EMBL/GenBank/DDBJ databases">
        <title>Parallel loss of symbiosis genes in relatives of nitrogen-fixing non-legume Parasponia.</title>
        <authorList>
            <person name="Van Velzen R."/>
            <person name="Holmer R."/>
            <person name="Bu F."/>
            <person name="Rutten L."/>
            <person name="Van Zeijl A."/>
            <person name="Liu W."/>
            <person name="Santuari L."/>
            <person name="Cao Q."/>
            <person name="Sharma T."/>
            <person name="Shen D."/>
            <person name="Roswanjaya Y."/>
            <person name="Wardhani T."/>
            <person name="Kalhor M.S."/>
            <person name="Jansen J."/>
            <person name="Van den Hoogen J."/>
            <person name="Gungor B."/>
            <person name="Hartog M."/>
            <person name="Hontelez J."/>
            <person name="Verver J."/>
            <person name="Yang W.-C."/>
            <person name="Schijlen E."/>
            <person name="Repin R."/>
            <person name="Schilthuizen M."/>
            <person name="Schranz E."/>
            <person name="Heidstra R."/>
            <person name="Miyata K."/>
            <person name="Fedorova E."/>
            <person name="Kohlen W."/>
            <person name="Bisseling T."/>
            <person name="Smit S."/>
            <person name="Geurts R."/>
        </authorList>
    </citation>
    <scope>NUCLEOTIDE SEQUENCE [LARGE SCALE GENOMIC DNA]</scope>
    <source>
        <strain evidence="6">cv. RG33-2</strain>
    </source>
</reference>
<dbReference type="InterPro" id="IPR046341">
    <property type="entry name" value="SET_dom_sf"/>
</dbReference>
<keyword evidence="6" id="KW-1185">Reference proteome</keyword>
<dbReference type="PANTHER" id="PTHR13271">
    <property type="entry name" value="UNCHARACTERIZED PUTATIVE METHYLTRANSFERASE"/>
    <property type="match status" value="1"/>
</dbReference>
<accession>A0A2P5F149</accession>
<keyword evidence="1 5" id="KW-0489">Methyltransferase</keyword>
<dbReference type="Pfam" id="PF00856">
    <property type="entry name" value="SET"/>
    <property type="match status" value="1"/>
</dbReference>
<dbReference type="InterPro" id="IPR001214">
    <property type="entry name" value="SET_dom"/>
</dbReference>
<dbReference type="SUPFAM" id="SSF82199">
    <property type="entry name" value="SET domain"/>
    <property type="match status" value="1"/>
</dbReference>
<dbReference type="Pfam" id="PF09273">
    <property type="entry name" value="Rubis-subs-bind"/>
    <property type="match status" value="1"/>
</dbReference>
<name>A0A2P5F149_TREOI</name>